<proteinExistence type="predicted"/>
<protein>
    <recommendedName>
        <fullName evidence="4">THAP-type domain-containing protein</fullName>
    </recommendedName>
</protein>
<feature type="region of interest" description="Disordered" evidence="1">
    <location>
        <begin position="442"/>
        <end position="505"/>
    </location>
</feature>
<dbReference type="Proteomes" id="UP001432027">
    <property type="component" value="Unassembled WGS sequence"/>
</dbReference>
<gene>
    <name evidence="2" type="ORF">PENTCL1PPCAC_7124</name>
</gene>
<evidence type="ECO:0008006" key="4">
    <source>
        <dbReference type="Google" id="ProtNLM"/>
    </source>
</evidence>
<feature type="compositionally biased region" description="Basic and acidic residues" evidence="1">
    <location>
        <begin position="108"/>
        <end position="130"/>
    </location>
</feature>
<feature type="compositionally biased region" description="Acidic residues" evidence="1">
    <location>
        <begin position="453"/>
        <end position="471"/>
    </location>
</feature>
<feature type="region of interest" description="Disordered" evidence="1">
    <location>
        <begin position="223"/>
        <end position="243"/>
    </location>
</feature>
<dbReference type="AlphaFoldDB" id="A0AAV5SPW8"/>
<dbReference type="EMBL" id="BTSX01000002">
    <property type="protein sequence ID" value="GMS84949.1"/>
    <property type="molecule type" value="Genomic_DNA"/>
</dbReference>
<feature type="region of interest" description="Disordered" evidence="1">
    <location>
        <begin position="84"/>
        <end position="147"/>
    </location>
</feature>
<sequence length="505" mass="55843">SLKPKMSPPCALCKGKNPHRTHVFPQNSRAEVQHKWVKALGLPQNQEDAVLAEMRQLEQKGNRPRWCTFHFEYDSAGIHFPKYFDPEEGKTAQGWKEEDDEKEEEEGPSTREKSADEVHDRSSTPNEPRRSSRKRTSTAAADTASTSSEPLVIDKTLQKILLNAGIVLPGVTIEDSPPKATTSVNRGEAATSIEKTLQSIIMEAGLPVPETLQAKTGVLVDEGKDDRVSSPRTRPTRPNATESAANTMMKSSITVADAKRLGTFVPGKARGGATLSSPKMLKNPLASKFSGDWPKVIMPKPTTPKLPSYCYNHNTMEKYDESDALRNFKMPCPTKDCRSELTVIMNRARALEDQFDDLSSSVLKLVQMYRTKNPIAFRPPQSLATIQGRAASVAGPVYGAGQDVLKNLPVDSLAVQERREKRLVGVRKEPERLLTDDDLASTVRRRVSMQEQSVEDEDEDGPELDDDDSGDDDWKPSSLKRSRVTSGHDADTASEASPPRLDLIE</sequence>
<evidence type="ECO:0000256" key="1">
    <source>
        <dbReference type="SAM" id="MobiDB-lite"/>
    </source>
</evidence>
<name>A0AAV5SPW8_9BILA</name>
<accession>A0AAV5SPW8</accession>
<keyword evidence="3" id="KW-1185">Reference proteome</keyword>
<organism evidence="2 3">
    <name type="scientific">Pristionchus entomophagus</name>
    <dbReference type="NCBI Taxonomy" id="358040"/>
    <lineage>
        <taxon>Eukaryota</taxon>
        <taxon>Metazoa</taxon>
        <taxon>Ecdysozoa</taxon>
        <taxon>Nematoda</taxon>
        <taxon>Chromadorea</taxon>
        <taxon>Rhabditida</taxon>
        <taxon>Rhabditina</taxon>
        <taxon>Diplogasteromorpha</taxon>
        <taxon>Diplogasteroidea</taxon>
        <taxon>Neodiplogasteridae</taxon>
        <taxon>Pristionchus</taxon>
    </lineage>
</organism>
<feature type="compositionally biased region" description="Low complexity" evidence="1">
    <location>
        <begin position="137"/>
        <end position="147"/>
    </location>
</feature>
<feature type="compositionally biased region" description="Acidic residues" evidence="1">
    <location>
        <begin position="97"/>
        <end position="107"/>
    </location>
</feature>
<evidence type="ECO:0000313" key="2">
    <source>
        <dbReference type="EMBL" id="GMS84949.1"/>
    </source>
</evidence>
<reference evidence="2" key="1">
    <citation type="submission" date="2023-10" db="EMBL/GenBank/DDBJ databases">
        <title>Genome assembly of Pristionchus species.</title>
        <authorList>
            <person name="Yoshida K."/>
            <person name="Sommer R.J."/>
        </authorList>
    </citation>
    <scope>NUCLEOTIDE SEQUENCE</scope>
    <source>
        <strain evidence="2">RS0144</strain>
    </source>
</reference>
<evidence type="ECO:0000313" key="3">
    <source>
        <dbReference type="Proteomes" id="UP001432027"/>
    </source>
</evidence>
<feature type="non-terminal residue" evidence="2">
    <location>
        <position position="1"/>
    </location>
</feature>
<comment type="caution">
    <text evidence="2">The sequence shown here is derived from an EMBL/GenBank/DDBJ whole genome shotgun (WGS) entry which is preliminary data.</text>
</comment>